<evidence type="ECO:0000259" key="1">
    <source>
        <dbReference type="Pfam" id="PF10000"/>
    </source>
</evidence>
<evidence type="ECO:0000313" key="3">
    <source>
        <dbReference type="EMBL" id="QGY82218.1"/>
    </source>
</evidence>
<gene>
    <name evidence="3" type="ORF">EUU25_08850</name>
</gene>
<dbReference type="PANTHER" id="PTHR39199:SF1">
    <property type="entry name" value="BLR5128 PROTEIN"/>
    <property type="match status" value="1"/>
</dbReference>
<evidence type="ECO:0000259" key="2">
    <source>
        <dbReference type="Pfam" id="PF13840"/>
    </source>
</evidence>
<proteinExistence type="predicted"/>
<sequence>MLAGMKPAPCAGSYVFSSSTDQTVIAAAKERALAVFHEQEGVSFVLAKDHAVELGFDASMPLSCIVLGVYSALDGVGLTAGVAIALAEQGIPCNMIAAYHHDNVFVPEEMKELALSVLEALQEASRSSED</sequence>
<dbReference type="PANTHER" id="PTHR39199">
    <property type="entry name" value="BLR5128 PROTEIN"/>
    <property type="match status" value="1"/>
</dbReference>
<organism evidence="3 4">
    <name type="scientific">Sphingorhabdus lacus</name>
    <dbReference type="NCBI Taxonomy" id="392610"/>
    <lineage>
        <taxon>Bacteria</taxon>
        <taxon>Pseudomonadati</taxon>
        <taxon>Pseudomonadota</taxon>
        <taxon>Alphaproteobacteria</taxon>
        <taxon>Sphingomonadales</taxon>
        <taxon>Sphingomonadaceae</taxon>
        <taxon>Sphingorhabdus</taxon>
    </lineage>
</organism>
<dbReference type="OrthoDB" id="517867at2"/>
<dbReference type="InterPro" id="IPR045865">
    <property type="entry name" value="ACT-like_dom_sf"/>
</dbReference>
<dbReference type="Gene3D" id="3.30.2130.10">
    <property type="entry name" value="VC0802-like"/>
    <property type="match status" value="1"/>
</dbReference>
<protein>
    <submittedName>
        <fullName evidence="3">ACT domain-containing protein</fullName>
    </submittedName>
</protein>
<dbReference type="AlphaFoldDB" id="A0A6I6LCK8"/>
<feature type="domain" description="DUF2241" evidence="1">
    <location>
        <begin position="1"/>
        <end position="61"/>
    </location>
</feature>
<dbReference type="InterPro" id="IPR018717">
    <property type="entry name" value="DUF2241"/>
</dbReference>
<dbReference type="InterPro" id="IPR027795">
    <property type="entry name" value="CASTOR_ACT_dom"/>
</dbReference>
<keyword evidence="4" id="KW-1185">Reference proteome</keyword>
<dbReference type="SUPFAM" id="SSF55021">
    <property type="entry name" value="ACT-like"/>
    <property type="match status" value="2"/>
</dbReference>
<dbReference type="Proteomes" id="UP000428803">
    <property type="component" value="Chromosome"/>
</dbReference>
<evidence type="ECO:0000313" key="4">
    <source>
        <dbReference type="Proteomes" id="UP000428803"/>
    </source>
</evidence>
<feature type="domain" description="CASTOR ACT" evidence="2">
    <location>
        <begin position="63"/>
        <end position="119"/>
    </location>
</feature>
<dbReference type="KEGG" id="slaa:EUU25_08850"/>
<name>A0A6I6LCK8_9SPHN</name>
<accession>A0A6I6LCK8</accession>
<reference evidence="4" key="1">
    <citation type="submission" date="2019-01" db="EMBL/GenBank/DDBJ databases">
        <title>Sphingorhabdus lacus sp.nov., isolated from an oligotrophic freshwater lake.</title>
        <authorList>
            <person name="Park M."/>
        </authorList>
    </citation>
    <scope>NUCLEOTIDE SEQUENCE [LARGE SCALE GENOMIC DNA]</scope>
    <source>
        <strain evidence="4">IMCC1753</strain>
    </source>
</reference>
<dbReference type="EMBL" id="CP035733">
    <property type="protein sequence ID" value="QGY82218.1"/>
    <property type="molecule type" value="Genomic_DNA"/>
</dbReference>
<dbReference type="Pfam" id="PF10000">
    <property type="entry name" value="ACT_3"/>
    <property type="match status" value="1"/>
</dbReference>
<dbReference type="Pfam" id="PF13840">
    <property type="entry name" value="ACT_7"/>
    <property type="match status" value="1"/>
</dbReference>